<organism evidence="2 3">
    <name type="scientific">Nonomuraea dietziae</name>
    <dbReference type="NCBI Taxonomy" id="65515"/>
    <lineage>
        <taxon>Bacteria</taxon>
        <taxon>Bacillati</taxon>
        <taxon>Actinomycetota</taxon>
        <taxon>Actinomycetes</taxon>
        <taxon>Streptosporangiales</taxon>
        <taxon>Streptosporangiaceae</taxon>
        <taxon>Nonomuraea</taxon>
    </lineage>
</organism>
<dbReference type="EMBL" id="JACIBV010000001">
    <property type="protein sequence ID" value="MBB3727465.1"/>
    <property type="molecule type" value="Genomic_DNA"/>
</dbReference>
<dbReference type="InterPro" id="IPR034660">
    <property type="entry name" value="DinB/YfiT-like"/>
</dbReference>
<comment type="caution">
    <text evidence="2">The sequence shown here is derived from an EMBL/GenBank/DDBJ whole genome shotgun (WGS) entry which is preliminary data.</text>
</comment>
<dbReference type="GeneID" id="95389761"/>
<evidence type="ECO:0000313" key="2">
    <source>
        <dbReference type="EMBL" id="MBB3727465.1"/>
    </source>
</evidence>
<dbReference type="RefSeq" id="WP_183648061.1">
    <property type="nucleotide sequence ID" value="NZ_JACIBV010000001.1"/>
</dbReference>
<dbReference type="GO" id="GO:0046872">
    <property type="term" value="F:metal ion binding"/>
    <property type="evidence" value="ECO:0007669"/>
    <property type="project" value="InterPro"/>
</dbReference>
<reference evidence="2 3" key="1">
    <citation type="submission" date="2020-08" db="EMBL/GenBank/DDBJ databases">
        <title>Sequencing the genomes of 1000 actinobacteria strains.</title>
        <authorList>
            <person name="Klenk H.-P."/>
        </authorList>
    </citation>
    <scope>NUCLEOTIDE SEQUENCE [LARGE SCALE GENOMIC DNA]</scope>
    <source>
        <strain evidence="2 3">DSM 44320</strain>
    </source>
</reference>
<gene>
    <name evidence="2" type="ORF">FHR33_003325</name>
</gene>
<proteinExistence type="predicted"/>
<feature type="domain" description="Mycothiol-dependent maleylpyruvate isomerase metal-binding" evidence="1">
    <location>
        <begin position="16"/>
        <end position="129"/>
    </location>
</feature>
<dbReference type="Proteomes" id="UP000579945">
    <property type="component" value="Unassembled WGS sequence"/>
</dbReference>
<name>A0A7W5V9M4_9ACTN</name>
<protein>
    <recommendedName>
        <fullName evidence="1">Mycothiol-dependent maleylpyruvate isomerase metal-binding domain-containing protein</fullName>
    </recommendedName>
</protein>
<accession>A0A7W5V9M4</accession>
<dbReference type="InterPro" id="IPR024344">
    <property type="entry name" value="MDMPI_metal-binding"/>
</dbReference>
<dbReference type="AlphaFoldDB" id="A0A7W5V9M4"/>
<evidence type="ECO:0000259" key="1">
    <source>
        <dbReference type="Pfam" id="PF11716"/>
    </source>
</evidence>
<keyword evidence="3" id="KW-1185">Reference proteome</keyword>
<dbReference type="Pfam" id="PF11716">
    <property type="entry name" value="MDMPI_N"/>
    <property type="match status" value="1"/>
</dbReference>
<dbReference type="SUPFAM" id="SSF109854">
    <property type="entry name" value="DinB/YfiT-like putative metalloenzymes"/>
    <property type="match status" value="1"/>
</dbReference>
<sequence length="205" mass="22223">MDAAIVLRTADECGSYLRSVADQKWAETQIPGMDRTVAGIVAHIGDCLIWYATDLVAGDRELSTMEMRVRPESDPDDLIATVDAFATVLAHVVAGISPEARGWHPDGRADATGFAAMACDEMLVHTADVGTGVHQPFVPCEEIAAATLRRLFPWAPTDTDPWLTLLWANGRADLPGQERQAGWKWHCAPLEEWDGTNPRSSAAAS</sequence>
<evidence type="ECO:0000313" key="3">
    <source>
        <dbReference type="Proteomes" id="UP000579945"/>
    </source>
</evidence>